<evidence type="ECO:0000313" key="3">
    <source>
        <dbReference type="Proteomes" id="UP000253606"/>
    </source>
</evidence>
<dbReference type="RefSeq" id="WP_114206600.1">
    <property type="nucleotide sequence ID" value="NZ_CP030840.1"/>
</dbReference>
<gene>
    <name evidence="2" type="ORF">ACPOL_1755</name>
</gene>
<reference evidence="2 3" key="1">
    <citation type="journal article" date="2018" name="Front. Microbiol.">
        <title>Hydrolytic Capabilities as a Key to Environmental Success: Chitinolytic and Cellulolytic Acidobacteria From Acidic Sub-arctic Soils and Boreal Peatlands.</title>
        <authorList>
            <person name="Belova S.E."/>
            <person name="Ravin N.V."/>
            <person name="Pankratov T.A."/>
            <person name="Rakitin A.L."/>
            <person name="Ivanova A.A."/>
            <person name="Beletsky A.V."/>
            <person name="Mardanov A.V."/>
            <person name="Sinninghe Damste J.S."/>
            <person name="Dedysh S.N."/>
        </authorList>
    </citation>
    <scope>NUCLEOTIDE SEQUENCE [LARGE SCALE GENOMIC DNA]</scope>
    <source>
        <strain evidence="2 3">SBC82</strain>
    </source>
</reference>
<evidence type="ECO:0000313" key="2">
    <source>
        <dbReference type="EMBL" id="AXC11097.1"/>
    </source>
</evidence>
<accession>A0A2Z5FX80</accession>
<feature type="compositionally biased region" description="Low complexity" evidence="1">
    <location>
        <begin position="116"/>
        <end position="125"/>
    </location>
</feature>
<feature type="region of interest" description="Disordered" evidence="1">
    <location>
        <begin position="29"/>
        <end position="177"/>
    </location>
</feature>
<feature type="compositionally biased region" description="Low complexity" evidence="1">
    <location>
        <begin position="88"/>
        <end position="105"/>
    </location>
</feature>
<protein>
    <submittedName>
        <fullName evidence="2">Fibronectin-binding protein</fullName>
    </submittedName>
</protein>
<keyword evidence="3" id="KW-1185">Reference proteome</keyword>
<evidence type="ECO:0000256" key="1">
    <source>
        <dbReference type="SAM" id="MobiDB-lite"/>
    </source>
</evidence>
<organism evidence="2 3">
    <name type="scientific">Acidisarcina polymorpha</name>
    <dbReference type="NCBI Taxonomy" id="2211140"/>
    <lineage>
        <taxon>Bacteria</taxon>
        <taxon>Pseudomonadati</taxon>
        <taxon>Acidobacteriota</taxon>
        <taxon>Terriglobia</taxon>
        <taxon>Terriglobales</taxon>
        <taxon>Acidobacteriaceae</taxon>
        <taxon>Acidisarcina</taxon>
    </lineage>
</organism>
<proteinExistence type="predicted"/>
<name>A0A2Z5FX80_9BACT</name>
<dbReference type="Proteomes" id="UP000253606">
    <property type="component" value="Chromosome"/>
</dbReference>
<dbReference type="KEGG" id="abas:ACPOL_1755"/>
<dbReference type="AlphaFoldDB" id="A0A2Z5FX80"/>
<dbReference type="PROSITE" id="PS51257">
    <property type="entry name" value="PROKAR_LIPOPROTEIN"/>
    <property type="match status" value="1"/>
</dbReference>
<sequence length="235" mass="23848">MNSAGKHAVVTLLMISIAGCVEKKTTPIQPATAQAPSTDAGKPGALYPPPLTSTQSQPEQPPPPPAPEVAETEPAPAPEPPPQKTKKPTGTTRKPKPSASSPSSKTGTNPSDNGDAASAAAQTPVPASPAPQNEQSPTVLASSGEPAPASPIGHLSTGDVSGQTQTRKETADLITGTENGLNGIKRALSAQEQETANQIRAFLTKAKAALGNEDLDGALILATKAKVLLDELNKT</sequence>
<dbReference type="OrthoDB" id="123415at2"/>
<dbReference type="EMBL" id="CP030840">
    <property type="protein sequence ID" value="AXC11097.1"/>
    <property type="molecule type" value="Genomic_DNA"/>
</dbReference>